<keyword evidence="8 9" id="KW-0472">Membrane</keyword>
<dbReference type="InterPro" id="IPR001851">
    <property type="entry name" value="ABC_transp_permease"/>
</dbReference>
<evidence type="ECO:0000313" key="11">
    <source>
        <dbReference type="Proteomes" id="UP000017640"/>
    </source>
</evidence>
<comment type="subcellular location">
    <subcellularLocation>
        <location evidence="1">Cell inner membrane</location>
        <topology evidence="1">Multi-pass membrane protein</topology>
    </subcellularLocation>
</comment>
<evidence type="ECO:0000256" key="4">
    <source>
        <dbReference type="ARBA" id="ARBA00022475"/>
    </source>
</evidence>
<evidence type="ECO:0000256" key="1">
    <source>
        <dbReference type="ARBA" id="ARBA00004429"/>
    </source>
</evidence>
<keyword evidence="6 9" id="KW-0812">Transmembrane</keyword>
<feature type="transmembrane region" description="Helical" evidence="9">
    <location>
        <begin position="172"/>
        <end position="193"/>
    </location>
</feature>
<evidence type="ECO:0008006" key="12">
    <source>
        <dbReference type="Google" id="ProtNLM"/>
    </source>
</evidence>
<dbReference type="STRING" id="1335757.SPICUR_08560"/>
<feature type="transmembrane region" description="Helical" evidence="9">
    <location>
        <begin position="87"/>
        <end position="111"/>
    </location>
</feature>
<feature type="transmembrane region" description="Helical" evidence="9">
    <location>
        <begin position="273"/>
        <end position="293"/>
    </location>
</feature>
<protein>
    <recommendedName>
        <fullName evidence="12">Sugar ABC transporter permease</fullName>
    </recommendedName>
</protein>
<organism evidence="10 11">
    <name type="scientific">Spiribacter curvatus</name>
    <dbReference type="NCBI Taxonomy" id="1335757"/>
    <lineage>
        <taxon>Bacteria</taxon>
        <taxon>Pseudomonadati</taxon>
        <taxon>Pseudomonadota</taxon>
        <taxon>Gammaproteobacteria</taxon>
        <taxon>Chromatiales</taxon>
        <taxon>Ectothiorhodospiraceae</taxon>
        <taxon>Spiribacter</taxon>
    </lineage>
</organism>
<comment type="similarity">
    <text evidence="2">Belongs to the binding-protein-dependent transport system permease family. AraH/RbsC subfamily.</text>
</comment>
<evidence type="ECO:0000256" key="9">
    <source>
        <dbReference type="SAM" id="Phobius"/>
    </source>
</evidence>
<dbReference type="eggNOG" id="COG1172">
    <property type="taxonomic scope" value="Bacteria"/>
</dbReference>
<keyword evidence="11" id="KW-1185">Reference proteome</keyword>
<dbReference type="AlphaFoldDB" id="U5T5E5"/>
<feature type="transmembrane region" description="Helical" evidence="9">
    <location>
        <begin position="63"/>
        <end position="81"/>
    </location>
</feature>
<dbReference type="Pfam" id="PF02653">
    <property type="entry name" value="BPD_transp_2"/>
    <property type="match status" value="1"/>
</dbReference>
<dbReference type="PATRIC" id="fig|1335757.3.peg.1670"/>
<feature type="transmembrane region" description="Helical" evidence="9">
    <location>
        <begin position="118"/>
        <end position="143"/>
    </location>
</feature>
<dbReference type="EMBL" id="CP005990">
    <property type="protein sequence ID" value="AGY92640.1"/>
    <property type="molecule type" value="Genomic_DNA"/>
</dbReference>
<feature type="transmembrane region" description="Helical" evidence="9">
    <location>
        <begin position="38"/>
        <end position="56"/>
    </location>
</feature>
<feature type="transmembrane region" description="Helical" evidence="9">
    <location>
        <begin position="248"/>
        <end position="266"/>
    </location>
</feature>
<name>U5T5E5_9GAMM</name>
<sequence>MWAAHNPAIFPFLLIVITSFVVGLINPDFWQLTTLFDVLRASVVTGLFALGVLLILAAGGLDVSFTAIAALVMYSVTLLVVEFFPDLGIVSIFLAGAVGGAALGGVNGFLVHSLQAPALIVTIGTQYALRGFLLTFIGTQLFMNIPDSMTAFGKSNLVSVTSKNGLSVDLPAYFLLLVVAALATAAILRYTIFGRAIYAVGGNPDIAARLGYRIVWIRVLVFAYAGLLAGLAGITHVMANRLANPFDLVGSELAVIAAVILGGARITGGSGNVVGTMLGVLLITLINNVLILVGIPSEWQTAILGGFILIGGMFFSLLDRFKTD</sequence>
<dbReference type="GO" id="GO:0022857">
    <property type="term" value="F:transmembrane transporter activity"/>
    <property type="evidence" value="ECO:0007669"/>
    <property type="project" value="InterPro"/>
</dbReference>
<dbReference type="HOGENOM" id="CLU_028880_0_1_6"/>
<evidence type="ECO:0000256" key="2">
    <source>
        <dbReference type="ARBA" id="ARBA00007942"/>
    </source>
</evidence>
<dbReference type="GO" id="GO:0005886">
    <property type="term" value="C:plasma membrane"/>
    <property type="evidence" value="ECO:0007669"/>
    <property type="project" value="UniProtKB-SubCell"/>
</dbReference>
<keyword evidence="7 9" id="KW-1133">Transmembrane helix</keyword>
<feature type="transmembrane region" description="Helical" evidence="9">
    <location>
        <begin position="214"/>
        <end position="236"/>
    </location>
</feature>
<keyword evidence="5" id="KW-0997">Cell inner membrane</keyword>
<dbReference type="KEGG" id="spiu:SPICUR_08560"/>
<evidence type="ECO:0000256" key="5">
    <source>
        <dbReference type="ARBA" id="ARBA00022519"/>
    </source>
</evidence>
<evidence type="ECO:0000256" key="7">
    <source>
        <dbReference type="ARBA" id="ARBA00022989"/>
    </source>
</evidence>
<dbReference type="PANTHER" id="PTHR32196">
    <property type="entry name" value="ABC TRANSPORTER PERMEASE PROTEIN YPHD-RELATED-RELATED"/>
    <property type="match status" value="1"/>
</dbReference>
<proteinExistence type="inferred from homology"/>
<dbReference type="CDD" id="cd06579">
    <property type="entry name" value="TM_PBP1_transp_AraH_like"/>
    <property type="match status" value="1"/>
</dbReference>
<keyword evidence="3" id="KW-0813">Transport</keyword>
<evidence type="ECO:0000256" key="3">
    <source>
        <dbReference type="ARBA" id="ARBA00022448"/>
    </source>
</evidence>
<feature type="transmembrane region" description="Helical" evidence="9">
    <location>
        <begin position="299"/>
        <end position="318"/>
    </location>
</feature>
<reference evidence="10 11" key="1">
    <citation type="journal article" date="2013" name="BMC Genomics">
        <title>Genomes of "Spiribacter", a streamlined, successful halophilic bacterium.</title>
        <authorList>
            <person name="Lopez-Perez M."/>
            <person name="Ghai R."/>
            <person name="Leon M.J."/>
            <person name="Rodriguez-Olmos A."/>
            <person name="Copa-Patino J.L."/>
            <person name="Soliveri J."/>
            <person name="Sanchez-Porro C."/>
            <person name="Ventosa A."/>
            <person name="Rodriguez-Valera F."/>
        </authorList>
    </citation>
    <scope>NUCLEOTIDE SEQUENCE [LARGE SCALE GENOMIC DNA]</scope>
    <source>
        <strain evidence="10 11">UAH-SP71</strain>
    </source>
</reference>
<dbReference type="PANTHER" id="PTHR32196:SF21">
    <property type="entry name" value="ABC TRANSPORTER PERMEASE PROTEIN YPHD-RELATED"/>
    <property type="match status" value="1"/>
</dbReference>
<evidence type="ECO:0000256" key="6">
    <source>
        <dbReference type="ARBA" id="ARBA00022692"/>
    </source>
</evidence>
<accession>U5T5E5</accession>
<evidence type="ECO:0000256" key="8">
    <source>
        <dbReference type="ARBA" id="ARBA00023136"/>
    </source>
</evidence>
<gene>
    <name evidence="10" type="ORF">SPICUR_08560</name>
</gene>
<feature type="transmembrane region" description="Helical" evidence="9">
    <location>
        <begin position="7"/>
        <end position="26"/>
    </location>
</feature>
<keyword evidence="4" id="KW-1003">Cell membrane</keyword>
<dbReference type="Proteomes" id="UP000017640">
    <property type="component" value="Chromosome"/>
</dbReference>
<evidence type="ECO:0000313" key="10">
    <source>
        <dbReference type="EMBL" id="AGY92640.1"/>
    </source>
</evidence>